<evidence type="ECO:0000313" key="1">
    <source>
        <dbReference type="EMBL" id="CAB3388197.1"/>
    </source>
</evidence>
<dbReference type="Proteomes" id="UP000494165">
    <property type="component" value="Unassembled WGS sequence"/>
</dbReference>
<proteinExistence type="predicted"/>
<sequence length="212" mass="23831">MSSNGFYSKSRNLVLLVWLLMLGSIGIAFHAHLLQQQMGKLRATVDEHSARLVAPLKQGEEQMAKSHEARWTAAMDSVRLAQAEMRNKGNLLSQVKDKVMEYVTKNKSPDVLVKKLRDEFESVLQTEIDILEAKKGIYNLSAEIRMLVREKILKLPIDFTTDVDVIVAVGERVKTDTIRKLHELCDLKTVANTLAGRMWYVAGNIIEVIAAG</sequence>
<accession>A0A8S1E248</accession>
<reference evidence="1 2" key="1">
    <citation type="submission" date="2020-04" db="EMBL/GenBank/DDBJ databases">
        <authorList>
            <person name="Alioto T."/>
            <person name="Alioto T."/>
            <person name="Gomez Garrido J."/>
        </authorList>
    </citation>
    <scope>NUCLEOTIDE SEQUENCE [LARGE SCALE GENOMIC DNA]</scope>
</reference>
<protein>
    <submittedName>
        <fullName evidence="1">Uncharacterized protein</fullName>
    </submittedName>
</protein>
<comment type="caution">
    <text evidence="1">The sequence shown here is derived from an EMBL/GenBank/DDBJ whole genome shotgun (WGS) entry which is preliminary data.</text>
</comment>
<dbReference type="AlphaFoldDB" id="A0A8S1E248"/>
<gene>
    <name evidence="1" type="ORF">CLODIP_2_CD03504</name>
</gene>
<name>A0A8S1E248_9INSE</name>
<keyword evidence="2" id="KW-1185">Reference proteome</keyword>
<organism evidence="1 2">
    <name type="scientific">Cloeon dipterum</name>
    <dbReference type="NCBI Taxonomy" id="197152"/>
    <lineage>
        <taxon>Eukaryota</taxon>
        <taxon>Metazoa</taxon>
        <taxon>Ecdysozoa</taxon>
        <taxon>Arthropoda</taxon>
        <taxon>Hexapoda</taxon>
        <taxon>Insecta</taxon>
        <taxon>Pterygota</taxon>
        <taxon>Palaeoptera</taxon>
        <taxon>Ephemeroptera</taxon>
        <taxon>Pisciforma</taxon>
        <taxon>Baetidae</taxon>
        <taxon>Cloeon</taxon>
    </lineage>
</organism>
<evidence type="ECO:0000313" key="2">
    <source>
        <dbReference type="Proteomes" id="UP000494165"/>
    </source>
</evidence>
<dbReference type="EMBL" id="CADEPI010000714">
    <property type="protein sequence ID" value="CAB3388197.1"/>
    <property type="molecule type" value="Genomic_DNA"/>
</dbReference>